<dbReference type="GeneTree" id="ENSGT01010000224936"/>
<reference evidence="2" key="1">
    <citation type="submission" date="2025-08" db="UniProtKB">
        <authorList>
            <consortium name="Ensembl"/>
        </authorList>
    </citation>
    <scope>IDENTIFICATION</scope>
</reference>
<sequence length="41" mass="4738">MDLELYSVSDKFMQKIDDNDALLGSYPVDDDCRIHVCSSWL</sequence>
<dbReference type="InterPro" id="IPR000626">
    <property type="entry name" value="Ubiquitin-like_dom"/>
</dbReference>
<organism evidence="2 3">
    <name type="scientific">Seriola lalandi dorsalis</name>
    <dbReference type="NCBI Taxonomy" id="1841481"/>
    <lineage>
        <taxon>Eukaryota</taxon>
        <taxon>Metazoa</taxon>
        <taxon>Chordata</taxon>
        <taxon>Craniata</taxon>
        <taxon>Vertebrata</taxon>
        <taxon>Euteleostomi</taxon>
        <taxon>Actinopterygii</taxon>
        <taxon>Neopterygii</taxon>
        <taxon>Teleostei</taxon>
        <taxon>Neoteleostei</taxon>
        <taxon>Acanthomorphata</taxon>
        <taxon>Carangaria</taxon>
        <taxon>Carangiformes</taxon>
        <taxon>Carangidae</taxon>
        <taxon>Seriola</taxon>
    </lineage>
</organism>
<reference evidence="2" key="2">
    <citation type="submission" date="2025-09" db="UniProtKB">
        <authorList>
            <consortium name="Ensembl"/>
        </authorList>
    </citation>
    <scope>IDENTIFICATION</scope>
</reference>
<dbReference type="Ensembl" id="ENSSLDT00000023884.1">
    <property type="protein sequence ID" value="ENSSLDP00000023140.1"/>
    <property type="gene ID" value="ENSSLDG00000018080.1"/>
</dbReference>
<proteinExistence type="predicted"/>
<dbReference type="Proteomes" id="UP000261360">
    <property type="component" value="Unplaced"/>
</dbReference>
<evidence type="ECO:0000259" key="1">
    <source>
        <dbReference type="Pfam" id="PF14560"/>
    </source>
</evidence>
<dbReference type="STRING" id="1841481.ENSSLDP00000023140"/>
<dbReference type="Pfam" id="PF14560">
    <property type="entry name" value="Ubiquitin_2"/>
    <property type="match status" value="1"/>
</dbReference>
<dbReference type="AlphaFoldDB" id="A0A3B4XX46"/>
<evidence type="ECO:0000313" key="3">
    <source>
        <dbReference type="Proteomes" id="UP000261360"/>
    </source>
</evidence>
<accession>A0A3B4XX46</accession>
<name>A0A3B4XX46_SERLL</name>
<dbReference type="Gene3D" id="3.10.20.90">
    <property type="entry name" value="Phosphatidylinositol 3-kinase Catalytic Subunit, Chain A, domain 1"/>
    <property type="match status" value="1"/>
</dbReference>
<feature type="domain" description="Ubiquitin-like" evidence="1">
    <location>
        <begin position="1"/>
        <end position="36"/>
    </location>
</feature>
<keyword evidence="3" id="KW-1185">Reference proteome</keyword>
<protein>
    <recommendedName>
        <fullName evidence="1">Ubiquitin-like domain-containing protein</fullName>
    </recommendedName>
</protein>
<evidence type="ECO:0000313" key="2">
    <source>
        <dbReference type="Ensembl" id="ENSSLDP00000023140.1"/>
    </source>
</evidence>
<dbReference type="InterPro" id="IPR029071">
    <property type="entry name" value="Ubiquitin-like_domsf"/>
</dbReference>
<dbReference type="SUPFAM" id="SSF54236">
    <property type="entry name" value="Ubiquitin-like"/>
    <property type="match status" value="1"/>
</dbReference>